<dbReference type="AlphaFoldDB" id="A0A0C3Q0Q7"/>
<reference evidence="2 3" key="1">
    <citation type="submission" date="2014-04" db="EMBL/GenBank/DDBJ databases">
        <authorList>
            <consortium name="DOE Joint Genome Institute"/>
            <person name="Kuo A."/>
            <person name="Girlanda M."/>
            <person name="Perotto S."/>
            <person name="Kohler A."/>
            <person name="Nagy L.G."/>
            <person name="Floudas D."/>
            <person name="Copeland A."/>
            <person name="Barry K.W."/>
            <person name="Cichocki N."/>
            <person name="Veneault-Fourrey C."/>
            <person name="LaButti K."/>
            <person name="Lindquist E.A."/>
            <person name="Lipzen A."/>
            <person name="Lundell T."/>
            <person name="Morin E."/>
            <person name="Murat C."/>
            <person name="Sun H."/>
            <person name="Tunlid A."/>
            <person name="Henrissat B."/>
            <person name="Grigoriev I.V."/>
            <person name="Hibbett D.S."/>
            <person name="Martin F."/>
            <person name="Nordberg H.P."/>
            <person name="Cantor M.N."/>
            <person name="Hua S.X."/>
        </authorList>
    </citation>
    <scope>NUCLEOTIDE SEQUENCE [LARGE SCALE GENOMIC DNA]</scope>
    <source>
        <strain evidence="2 3">MUT 4182</strain>
    </source>
</reference>
<keyword evidence="3" id="KW-1185">Reference proteome</keyword>
<feature type="region of interest" description="Disordered" evidence="1">
    <location>
        <begin position="168"/>
        <end position="263"/>
    </location>
</feature>
<feature type="compositionally biased region" description="Basic and acidic residues" evidence="1">
    <location>
        <begin position="196"/>
        <end position="205"/>
    </location>
</feature>
<feature type="compositionally biased region" description="Polar residues" evidence="1">
    <location>
        <begin position="226"/>
        <end position="249"/>
    </location>
</feature>
<evidence type="ECO:0008006" key="4">
    <source>
        <dbReference type="Google" id="ProtNLM"/>
    </source>
</evidence>
<reference evidence="3" key="2">
    <citation type="submission" date="2015-01" db="EMBL/GenBank/DDBJ databases">
        <title>Evolutionary Origins and Diversification of the Mycorrhizal Mutualists.</title>
        <authorList>
            <consortium name="DOE Joint Genome Institute"/>
            <consortium name="Mycorrhizal Genomics Consortium"/>
            <person name="Kohler A."/>
            <person name="Kuo A."/>
            <person name="Nagy L.G."/>
            <person name="Floudas D."/>
            <person name="Copeland A."/>
            <person name="Barry K.W."/>
            <person name="Cichocki N."/>
            <person name="Veneault-Fourrey C."/>
            <person name="LaButti K."/>
            <person name="Lindquist E.A."/>
            <person name="Lipzen A."/>
            <person name="Lundell T."/>
            <person name="Morin E."/>
            <person name="Murat C."/>
            <person name="Riley R."/>
            <person name="Ohm R."/>
            <person name="Sun H."/>
            <person name="Tunlid A."/>
            <person name="Henrissat B."/>
            <person name="Grigoriev I.V."/>
            <person name="Hibbett D.S."/>
            <person name="Martin F."/>
        </authorList>
    </citation>
    <scope>NUCLEOTIDE SEQUENCE [LARGE SCALE GENOMIC DNA]</scope>
    <source>
        <strain evidence="3">MUT 4182</strain>
    </source>
</reference>
<dbReference type="Proteomes" id="UP000054248">
    <property type="component" value="Unassembled WGS sequence"/>
</dbReference>
<dbReference type="InterPro" id="IPR029636">
    <property type="entry name" value="Csf1"/>
</dbReference>
<accession>A0A0C3Q0Q7</accession>
<dbReference type="PANTHER" id="PTHR32085">
    <property type="entry name" value="PROTEIN CSF1"/>
    <property type="match status" value="1"/>
</dbReference>
<feature type="non-terminal residue" evidence="2">
    <location>
        <position position="1"/>
    </location>
</feature>
<sequence>TVFELPLDPDITFLKVSLQSVDIVLKDADAVLHLKLPRGLRLDYNDLAGKTYQKVMSLRLPLFQAQNLLRSPYKHDDWFEVASASMDLCSDIYFSPAGWEESAARQLRFVLEQDSLTKRLKFLYSRDSGQGTLKLRGRRFSKLICSLVGSHIGDLFLPVFTTPEMRPEPRRKLIPRLNPRPRRSEESESEGEALTEGDRLARLSETRPVTPGRSLHSASRLDSERSLSSGDESDSIAQSTPHPSSNSEAELSDVPSDSSDSPRWPKFEHYHHVLNRYRTSSQHPLSDSSPFLLARDPINILRWEPNDPTVIARSFSDDIDGSKNALLPATNCHASALIRIRSKDGLEVSVTPLTVTTARSLLASFEQCVEQMSDIRDSVLL</sequence>
<name>A0A0C3Q0Q7_9AGAM</name>
<dbReference type="GO" id="GO:0006113">
    <property type="term" value="P:fermentation"/>
    <property type="evidence" value="ECO:0007669"/>
    <property type="project" value="InterPro"/>
</dbReference>
<dbReference type="EMBL" id="KN823727">
    <property type="protein sequence ID" value="KIO15976.1"/>
    <property type="molecule type" value="Genomic_DNA"/>
</dbReference>
<dbReference type="OrthoDB" id="10051416at2759"/>
<feature type="compositionally biased region" description="Low complexity" evidence="1">
    <location>
        <begin position="252"/>
        <end position="262"/>
    </location>
</feature>
<organism evidence="2 3">
    <name type="scientific">Tulasnella calospora MUT 4182</name>
    <dbReference type="NCBI Taxonomy" id="1051891"/>
    <lineage>
        <taxon>Eukaryota</taxon>
        <taxon>Fungi</taxon>
        <taxon>Dikarya</taxon>
        <taxon>Basidiomycota</taxon>
        <taxon>Agaricomycotina</taxon>
        <taxon>Agaricomycetes</taxon>
        <taxon>Cantharellales</taxon>
        <taxon>Tulasnellaceae</taxon>
        <taxon>Tulasnella</taxon>
    </lineage>
</organism>
<dbReference type="HOGENOM" id="CLU_726789_0_0_1"/>
<protein>
    <recommendedName>
        <fullName evidence="4">SMP-LTD domain-containing protein</fullName>
    </recommendedName>
</protein>
<proteinExistence type="predicted"/>
<dbReference type="GO" id="GO:0016020">
    <property type="term" value="C:membrane"/>
    <property type="evidence" value="ECO:0007669"/>
    <property type="project" value="InterPro"/>
</dbReference>
<evidence type="ECO:0000313" key="2">
    <source>
        <dbReference type="EMBL" id="KIO15976.1"/>
    </source>
</evidence>
<evidence type="ECO:0000313" key="3">
    <source>
        <dbReference type="Proteomes" id="UP000054248"/>
    </source>
</evidence>
<evidence type="ECO:0000256" key="1">
    <source>
        <dbReference type="SAM" id="MobiDB-lite"/>
    </source>
</evidence>
<dbReference type="PANTHER" id="PTHR32085:SF3">
    <property type="entry name" value="PROTEIN CSF1"/>
    <property type="match status" value="1"/>
</dbReference>
<gene>
    <name evidence="2" type="ORF">M407DRAFT_234321</name>
</gene>